<sequence length="69" mass="7937">MYKGYLLVFLDFCFLFTTTLSAYPSLWCLFDRLTIAWITTTSFETPLIHVNHRTPASTSVSTKIQLSQV</sequence>
<keyword evidence="2" id="KW-1185">Reference proteome</keyword>
<name>A0A7J5ZRF7_AMEME</name>
<evidence type="ECO:0000313" key="1">
    <source>
        <dbReference type="EMBL" id="KAF4071798.1"/>
    </source>
</evidence>
<comment type="caution">
    <text evidence="1">The sequence shown here is derived from an EMBL/GenBank/DDBJ whole genome shotgun (WGS) entry which is preliminary data.</text>
</comment>
<accession>A0A7J5ZRF7</accession>
<dbReference type="Proteomes" id="UP000593565">
    <property type="component" value="Unassembled WGS sequence"/>
</dbReference>
<organism evidence="1 2">
    <name type="scientific">Ameiurus melas</name>
    <name type="common">Black bullhead</name>
    <name type="synonym">Silurus melas</name>
    <dbReference type="NCBI Taxonomy" id="219545"/>
    <lineage>
        <taxon>Eukaryota</taxon>
        <taxon>Metazoa</taxon>
        <taxon>Chordata</taxon>
        <taxon>Craniata</taxon>
        <taxon>Vertebrata</taxon>
        <taxon>Euteleostomi</taxon>
        <taxon>Actinopterygii</taxon>
        <taxon>Neopterygii</taxon>
        <taxon>Teleostei</taxon>
        <taxon>Ostariophysi</taxon>
        <taxon>Siluriformes</taxon>
        <taxon>Ictaluridae</taxon>
        <taxon>Ameiurus</taxon>
    </lineage>
</organism>
<reference evidence="1 2" key="1">
    <citation type="submission" date="2020-02" db="EMBL/GenBank/DDBJ databases">
        <title>A chromosome-scale genome assembly of the black bullhead catfish (Ameiurus melas).</title>
        <authorList>
            <person name="Wen M."/>
            <person name="Zham M."/>
            <person name="Cabau C."/>
            <person name="Klopp C."/>
            <person name="Donnadieu C."/>
            <person name="Roques C."/>
            <person name="Bouchez O."/>
            <person name="Lampietro C."/>
            <person name="Jouanno E."/>
            <person name="Herpin A."/>
            <person name="Louis A."/>
            <person name="Berthelot C."/>
            <person name="Parey E."/>
            <person name="Roest-Crollius H."/>
            <person name="Braasch I."/>
            <person name="Postlethwait J."/>
            <person name="Robinson-Rechavi M."/>
            <person name="Echchiki A."/>
            <person name="Begum T."/>
            <person name="Montfort J."/>
            <person name="Schartl M."/>
            <person name="Bobe J."/>
            <person name="Guiguen Y."/>
        </authorList>
    </citation>
    <scope>NUCLEOTIDE SEQUENCE [LARGE SCALE GENOMIC DNA]</scope>
    <source>
        <strain evidence="1">M_S1</strain>
        <tissue evidence="1">Blood</tissue>
    </source>
</reference>
<dbReference type="EMBL" id="JAAGNN010000026">
    <property type="protein sequence ID" value="KAF4071798.1"/>
    <property type="molecule type" value="Genomic_DNA"/>
</dbReference>
<protein>
    <submittedName>
        <fullName evidence="1">Uncharacterized protein</fullName>
    </submittedName>
</protein>
<evidence type="ECO:0000313" key="2">
    <source>
        <dbReference type="Proteomes" id="UP000593565"/>
    </source>
</evidence>
<dbReference type="AlphaFoldDB" id="A0A7J5ZRF7"/>
<gene>
    <name evidence="1" type="ORF">AMELA_G00266880</name>
</gene>
<proteinExistence type="predicted"/>